<evidence type="ECO:0000313" key="2">
    <source>
        <dbReference type="Proteomes" id="UP000664218"/>
    </source>
</evidence>
<dbReference type="InterPro" id="IPR020483">
    <property type="entry name" value="Uncharacterised_YgbA"/>
</dbReference>
<dbReference type="AlphaFoldDB" id="A0A939HB17"/>
<comment type="caution">
    <text evidence="1">The sequence shown here is derived from an EMBL/GenBank/DDBJ whole genome shotgun (WGS) entry which is preliminary data.</text>
</comment>
<dbReference type="NCBIfam" id="NF007714">
    <property type="entry name" value="PRK10410.1-2"/>
    <property type="match status" value="1"/>
</dbReference>
<dbReference type="Pfam" id="PF11756">
    <property type="entry name" value="YgbA_NO"/>
    <property type="match status" value="1"/>
</dbReference>
<sequence>MGLKTKSEIGILKDMIGIYCRGMSHKKPCRQCDALFSYAEKKSMSCPHEGGHVFCSICSVHCYDEIHREKIREVMRYSSRRYFLKHPVTTLSHGMALLRKRKEEKNKESQKA</sequence>
<accession>A0A939HB17</accession>
<gene>
    <name evidence="1" type="ORF">J3A84_12560</name>
</gene>
<protein>
    <submittedName>
        <fullName evidence="1">Nitrous oxide-stimulated promoter family protein</fullName>
    </submittedName>
</protein>
<keyword evidence="2" id="KW-1185">Reference proteome</keyword>
<organism evidence="1 2">
    <name type="scientific">Proteiniclasticum aestuarii</name>
    <dbReference type="NCBI Taxonomy" id="2817862"/>
    <lineage>
        <taxon>Bacteria</taxon>
        <taxon>Bacillati</taxon>
        <taxon>Bacillota</taxon>
        <taxon>Clostridia</taxon>
        <taxon>Eubacteriales</taxon>
        <taxon>Clostridiaceae</taxon>
        <taxon>Proteiniclasticum</taxon>
    </lineage>
</organism>
<proteinExistence type="predicted"/>
<name>A0A939HB17_9CLOT</name>
<evidence type="ECO:0000313" key="1">
    <source>
        <dbReference type="EMBL" id="MBO1265864.1"/>
    </source>
</evidence>
<dbReference type="Proteomes" id="UP000664218">
    <property type="component" value="Unassembled WGS sequence"/>
</dbReference>
<dbReference type="EMBL" id="JAFNJU010000010">
    <property type="protein sequence ID" value="MBO1265864.1"/>
    <property type="molecule type" value="Genomic_DNA"/>
</dbReference>
<reference evidence="1" key="1">
    <citation type="submission" date="2021-03" db="EMBL/GenBank/DDBJ databases">
        <title>Proteiniclasticum marinus sp. nov., isolated from tidal flat sediment.</title>
        <authorList>
            <person name="Namirimu T."/>
            <person name="Yang J.-A."/>
            <person name="Yang S.-H."/>
            <person name="Kim Y.-J."/>
            <person name="Kwon K.K."/>
        </authorList>
    </citation>
    <scope>NUCLEOTIDE SEQUENCE</scope>
    <source>
        <strain evidence="1">SCR006</strain>
    </source>
</reference>